<keyword evidence="3" id="KW-1185">Reference proteome</keyword>
<dbReference type="EMBL" id="BJMM01000016">
    <property type="protein sequence ID" value="GEB50901.1"/>
    <property type="molecule type" value="Genomic_DNA"/>
</dbReference>
<dbReference type="PANTHER" id="PTHR35525">
    <property type="entry name" value="BLL6575 PROTEIN"/>
    <property type="match status" value="1"/>
</dbReference>
<dbReference type="RefSeq" id="WP_030875497.1">
    <property type="nucleotide sequence ID" value="NZ_BJMM01000016.1"/>
</dbReference>
<dbReference type="Pfam" id="PF11706">
    <property type="entry name" value="zf-CGNR"/>
    <property type="match status" value="1"/>
</dbReference>
<dbReference type="Pfam" id="PF07336">
    <property type="entry name" value="ABATE"/>
    <property type="match status" value="1"/>
</dbReference>
<proteinExistence type="predicted"/>
<organism evidence="2 3">
    <name type="scientific">Streptomyces cacaoi</name>
    <dbReference type="NCBI Taxonomy" id="1898"/>
    <lineage>
        <taxon>Bacteria</taxon>
        <taxon>Bacillati</taxon>
        <taxon>Actinomycetota</taxon>
        <taxon>Actinomycetes</taxon>
        <taxon>Kitasatosporales</taxon>
        <taxon>Streptomycetaceae</taxon>
        <taxon>Streptomyces</taxon>
    </lineage>
</organism>
<comment type="caution">
    <text evidence="2">The sequence shown here is derived from an EMBL/GenBank/DDBJ whole genome shotgun (WGS) entry which is preliminary data.</text>
</comment>
<dbReference type="Proteomes" id="UP000319210">
    <property type="component" value="Unassembled WGS sequence"/>
</dbReference>
<accession>A0A4Y3R044</accession>
<name>A0A4Y3R044_STRCI</name>
<evidence type="ECO:0000259" key="1">
    <source>
        <dbReference type="Pfam" id="PF11706"/>
    </source>
</evidence>
<feature type="domain" description="Zinc finger CGNR" evidence="1">
    <location>
        <begin position="137"/>
        <end position="180"/>
    </location>
</feature>
<dbReference type="OrthoDB" id="3531194at2"/>
<reference evidence="2 3" key="1">
    <citation type="submission" date="2019-06" db="EMBL/GenBank/DDBJ databases">
        <title>Whole genome shotgun sequence of Streptomyces cacaoi subsp. cacaoi NBRC 12748.</title>
        <authorList>
            <person name="Hosoyama A."/>
            <person name="Uohara A."/>
            <person name="Ohji S."/>
            <person name="Ichikawa N."/>
        </authorList>
    </citation>
    <scope>NUCLEOTIDE SEQUENCE [LARGE SCALE GENOMIC DNA]</scope>
    <source>
        <strain evidence="2 3">NBRC 12748</strain>
    </source>
</reference>
<evidence type="ECO:0000313" key="2">
    <source>
        <dbReference type="EMBL" id="GEB50901.1"/>
    </source>
</evidence>
<dbReference type="PANTHER" id="PTHR35525:SF3">
    <property type="entry name" value="BLL6575 PROTEIN"/>
    <property type="match status" value="1"/>
</dbReference>
<gene>
    <name evidence="2" type="ORF">SCA03_34520</name>
</gene>
<dbReference type="InterPro" id="IPR021005">
    <property type="entry name" value="Znf_CGNR"/>
</dbReference>
<protein>
    <recommendedName>
        <fullName evidence="1">Zinc finger CGNR domain-containing protein</fullName>
    </recommendedName>
</protein>
<dbReference type="Gene3D" id="1.10.3300.10">
    <property type="entry name" value="Jann2411-like domain"/>
    <property type="match status" value="1"/>
</dbReference>
<dbReference type="AlphaFoldDB" id="A0A4Y3R044"/>
<dbReference type="InterPro" id="IPR010852">
    <property type="entry name" value="ABATE"/>
</dbReference>
<sequence>MQLNHDTRCALDQAVGLLNTVADGDRDDSLASVADLAEFVERHSLSDVGPLTAEDLEAVRTVRERFAQVFEAEDARSAARLINALVAEAGTTPQLTDHDGYDWHVHYFAPGSSVAQHLAADGGMALAFVLVSGERDRLRRCSAPDCRRAFVDLSRNRSRRYCDSRTCGNRLHVAAYRARQRGSAGATARS</sequence>
<evidence type="ECO:0000313" key="3">
    <source>
        <dbReference type="Proteomes" id="UP000319210"/>
    </source>
</evidence>
<dbReference type="InterPro" id="IPR023286">
    <property type="entry name" value="ABATE_dom_sf"/>
</dbReference>
<dbReference type="SUPFAM" id="SSF160904">
    <property type="entry name" value="Jann2411-like"/>
    <property type="match status" value="1"/>
</dbReference>